<organism evidence="2 3">
    <name type="scientific">Aspergillus cavernicola</name>
    <dbReference type="NCBI Taxonomy" id="176166"/>
    <lineage>
        <taxon>Eukaryota</taxon>
        <taxon>Fungi</taxon>
        <taxon>Dikarya</taxon>
        <taxon>Ascomycota</taxon>
        <taxon>Pezizomycotina</taxon>
        <taxon>Eurotiomycetes</taxon>
        <taxon>Eurotiomycetidae</taxon>
        <taxon>Eurotiales</taxon>
        <taxon>Aspergillaceae</taxon>
        <taxon>Aspergillus</taxon>
        <taxon>Aspergillus subgen. Nidulantes</taxon>
    </lineage>
</organism>
<name>A0ABR4IDU7_9EURO</name>
<evidence type="ECO:0000313" key="2">
    <source>
        <dbReference type="EMBL" id="KAL2825922.1"/>
    </source>
</evidence>
<feature type="region of interest" description="Disordered" evidence="1">
    <location>
        <begin position="1"/>
        <end position="30"/>
    </location>
</feature>
<evidence type="ECO:0008006" key="4">
    <source>
        <dbReference type="Google" id="ProtNLM"/>
    </source>
</evidence>
<proteinExistence type="predicted"/>
<reference evidence="2 3" key="1">
    <citation type="submission" date="2024-07" db="EMBL/GenBank/DDBJ databases">
        <title>Section-level genome sequencing and comparative genomics of Aspergillus sections Usti and Cavernicolus.</title>
        <authorList>
            <consortium name="Lawrence Berkeley National Laboratory"/>
            <person name="Nybo J.L."/>
            <person name="Vesth T.C."/>
            <person name="Theobald S."/>
            <person name="Frisvad J.C."/>
            <person name="Larsen T.O."/>
            <person name="Kjaerboelling I."/>
            <person name="Rothschild-Mancinelli K."/>
            <person name="Lyhne E.K."/>
            <person name="Kogle M.E."/>
            <person name="Barry K."/>
            <person name="Clum A."/>
            <person name="Na H."/>
            <person name="Ledsgaard L."/>
            <person name="Lin J."/>
            <person name="Lipzen A."/>
            <person name="Kuo A."/>
            <person name="Riley R."/>
            <person name="Mondo S."/>
            <person name="LaButti K."/>
            <person name="Haridas S."/>
            <person name="Pangalinan J."/>
            <person name="Salamov A.A."/>
            <person name="Simmons B.A."/>
            <person name="Magnuson J.K."/>
            <person name="Chen J."/>
            <person name="Drula E."/>
            <person name="Henrissat B."/>
            <person name="Wiebenga A."/>
            <person name="Lubbers R.J."/>
            <person name="Gomes A.C."/>
            <person name="Makela M.R."/>
            <person name="Stajich J."/>
            <person name="Grigoriev I.V."/>
            <person name="Mortensen U.H."/>
            <person name="De vries R.P."/>
            <person name="Baker S.E."/>
            <person name="Andersen M.R."/>
        </authorList>
    </citation>
    <scope>NUCLEOTIDE SEQUENCE [LARGE SCALE GENOMIC DNA]</scope>
    <source>
        <strain evidence="2 3">CBS 600.67</strain>
    </source>
</reference>
<keyword evidence="3" id="KW-1185">Reference proteome</keyword>
<feature type="compositionally biased region" description="Polar residues" evidence="1">
    <location>
        <begin position="1"/>
        <end position="14"/>
    </location>
</feature>
<dbReference type="Proteomes" id="UP001610335">
    <property type="component" value="Unassembled WGS sequence"/>
</dbReference>
<comment type="caution">
    <text evidence="2">The sequence shown here is derived from an EMBL/GenBank/DDBJ whole genome shotgun (WGS) entry which is preliminary data.</text>
</comment>
<accession>A0ABR4IDU7</accession>
<gene>
    <name evidence="2" type="ORF">BDW59DRAFT_161302</name>
</gene>
<protein>
    <recommendedName>
        <fullName evidence="4">F-box domain-containing protein</fullName>
    </recommendedName>
</protein>
<sequence>MRLKQQSIQSNSSHPIHLNPEKKNASPRVHDSGLIDLPTELLSQILTENDSENKGILNLSRTSKFLRTLCIPTLFCSVTFPCSKHGLQNLHKFIESEYRKHVVHFTYSMPLFFKPEVLDLDHFMDVMMTPESITDIENEDGPGSASGCIKDLHDIYCTHYSETKEIIKNGIGMDEWTTEIKTYEHHIPILEQAIANAKTSGRHIQSLRLVGIKLPNGKYWTKPKTPTRGNLQRMVTDTDCV</sequence>
<evidence type="ECO:0000313" key="3">
    <source>
        <dbReference type="Proteomes" id="UP001610335"/>
    </source>
</evidence>
<feature type="compositionally biased region" description="Basic and acidic residues" evidence="1">
    <location>
        <begin position="19"/>
        <end position="30"/>
    </location>
</feature>
<dbReference type="EMBL" id="JBFXLS010000033">
    <property type="protein sequence ID" value="KAL2825922.1"/>
    <property type="molecule type" value="Genomic_DNA"/>
</dbReference>
<evidence type="ECO:0000256" key="1">
    <source>
        <dbReference type="SAM" id="MobiDB-lite"/>
    </source>
</evidence>